<protein>
    <submittedName>
        <fullName evidence="1">Uncharacterized protein</fullName>
    </submittedName>
</protein>
<comment type="caution">
    <text evidence="1">The sequence shown here is derived from an EMBL/GenBank/DDBJ whole genome shotgun (WGS) entry which is preliminary data.</text>
</comment>
<dbReference type="EMBL" id="LAZR01043964">
    <property type="protein sequence ID" value="KKL05818.1"/>
    <property type="molecule type" value="Genomic_DNA"/>
</dbReference>
<evidence type="ECO:0000313" key="1">
    <source>
        <dbReference type="EMBL" id="KKL05818.1"/>
    </source>
</evidence>
<organism evidence="1">
    <name type="scientific">marine sediment metagenome</name>
    <dbReference type="NCBI Taxonomy" id="412755"/>
    <lineage>
        <taxon>unclassified sequences</taxon>
        <taxon>metagenomes</taxon>
        <taxon>ecological metagenomes</taxon>
    </lineage>
</organism>
<reference evidence="1" key="1">
    <citation type="journal article" date="2015" name="Nature">
        <title>Complex archaea that bridge the gap between prokaryotes and eukaryotes.</title>
        <authorList>
            <person name="Spang A."/>
            <person name="Saw J.H."/>
            <person name="Jorgensen S.L."/>
            <person name="Zaremba-Niedzwiedzka K."/>
            <person name="Martijn J."/>
            <person name="Lind A.E."/>
            <person name="van Eijk R."/>
            <person name="Schleper C."/>
            <person name="Guy L."/>
            <person name="Ettema T.J."/>
        </authorList>
    </citation>
    <scope>NUCLEOTIDE SEQUENCE</scope>
</reference>
<accession>A0A0F9D148</accession>
<proteinExistence type="predicted"/>
<gene>
    <name evidence="1" type="ORF">LCGC14_2602220</name>
</gene>
<name>A0A0F9D148_9ZZZZ</name>
<sequence length="77" mass="8214">MISTTTKTILFASFVAVSMGLVGMVGDAEAHCHPGKVVVKNCPPPPKLEGDIVEEFTLQSVSDATKYSTAMDINWIS</sequence>
<dbReference type="AlphaFoldDB" id="A0A0F9D148"/>